<proteinExistence type="predicted"/>
<name>A0A2K8PD90_STRLA</name>
<gene>
    <name evidence="1" type="ORF">SLAV_14230</name>
</gene>
<evidence type="ECO:0000313" key="2">
    <source>
        <dbReference type="Proteomes" id="UP000231791"/>
    </source>
</evidence>
<accession>A0A2K8PD90</accession>
<dbReference type="AlphaFoldDB" id="A0A2K8PD90"/>
<reference evidence="1 2" key="1">
    <citation type="submission" date="2017-11" db="EMBL/GenBank/DDBJ databases">
        <title>Complete genome sequence of Streptomyces lavendulae subsp. lavendulae CCM 3239 (formerly 'Streptomyces aureofaciens CCM 3239'), the producer of the angucycline-type antibiotic auricin.</title>
        <authorList>
            <person name="Busche T."/>
            <person name="Novakova R."/>
            <person name="Al'Dilaimi A."/>
            <person name="Homerova D."/>
            <person name="Feckova L."/>
            <person name="Rezuchova B."/>
            <person name="Mingyar E."/>
            <person name="Csolleiova D."/>
            <person name="Bekeova C."/>
            <person name="Winkler A."/>
            <person name="Sevcikova B."/>
            <person name="Kalinowski J."/>
            <person name="Kormanec J."/>
            <person name="Ruckert C."/>
        </authorList>
    </citation>
    <scope>NUCLEOTIDE SEQUENCE [LARGE SCALE GENOMIC DNA]</scope>
    <source>
        <strain evidence="1 2">CCM 3239</strain>
    </source>
</reference>
<dbReference type="EMBL" id="CP024985">
    <property type="protein sequence ID" value="ATZ24702.1"/>
    <property type="molecule type" value="Genomic_DNA"/>
</dbReference>
<dbReference type="Proteomes" id="UP000231791">
    <property type="component" value="Chromosome"/>
</dbReference>
<dbReference type="KEGG" id="slx:SLAV_14230"/>
<protein>
    <submittedName>
        <fullName evidence="1">Uncharacterized protein</fullName>
    </submittedName>
</protein>
<dbReference type="RefSeq" id="WP_158740469.1">
    <property type="nucleotide sequence ID" value="NZ_CP024985.1"/>
</dbReference>
<organism evidence="1 2">
    <name type="scientific">Streptomyces lavendulae subsp. lavendulae</name>
    <dbReference type="NCBI Taxonomy" id="58340"/>
    <lineage>
        <taxon>Bacteria</taxon>
        <taxon>Bacillati</taxon>
        <taxon>Actinomycetota</taxon>
        <taxon>Actinomycetes</taxon>
        <taxon>Kitasatosporales</taxon>
        <taxon>Streptomycetaceae</taxon>
        <taxon>Streptomyces</taxon>
    </lineage>
</organism>
<keyword evidence="2" id="KW-1185">Reference proteome</keyword>
<evidence type="ECO:0000313" key="1">
    <source>
        <dbReference type="EMBL" id="ATZ24702.1"/>
    </source>
</evidence>
<dbReference type="GeneID" id="49383900"/>
<sequence>MSKKSTSEKSTFERLIRTALFASVRGAAYTAGAVMVTATVWWLQSL</sequence>